<feature type="domain" description="Glycosyltransferase 2-like" evidence="1">
    <location>
        <begin position="7"/>
        <end position="166"/>
    </location>
</feature>
<dbReference type="RefSeq" id="WP_280760945.1">
    <property type="nucleotide sequence ID" value="NZ_JARXVC010000006.1"/>
</dbReference>
<accession>A0ABT6MBE1</accession>
<gene>
    <name evidence="2" type="ORF">M2280_002844</name>
</gene>
<dbReference type="Proteomes" id="UP001160334">
    <property type="component" value="Unassembled WGS sequence"/>
</dbReference>
<comment type="caution">
    <text evidence="2">The sequence shown here is derived from an EMBL/GenBank/DDBJ whole genome shotgun (WGS) entry which is preliminary data.</text>
</comment>
<dbReference type="InterPro" id="IPR029044">
    <property type="entry name" value="Nucleotide-diphossugar_trans"/>
</dbReference>
<name>A0ABT6MBE1_9NOCA</name>
<dbReference type="InterPro" id="IPR001173">
    <property type="entry name" value="Glyco_trans_2-like"/>
</dbReference>
<dbReference type="InterPro" id="IPR050834">
    <property type="entry name" value="Glycosyltransf_2"/>
</dbReference>
<protein>
    <submittedName>
        <fullName evidence="2">Glycosyltransferase involved in cell wall biosynthesis</fullName>
    </submittedName>
</protein>
<evidence type="ECO:0000259" key="1">
    <source>
        <dbReference type="Pfam" id="PF00535"/>
    </source>
</evidence>
<dbReference type="Gene3D" id="3.90.550.10">
    <property type="entry name" value="Spore Coat Polysaccharide Biosynthesis Protein SpsA, Chain A"/>
    <property type="match status" value="1"/>
</dbReference>
<evidence type="ECO:0000313" key="2">
    <source>
        <dbReference type="EMBL" id="MDH6281623.1"/>
    </source>
</evidence>
<dbReference type="EMBL" id="JARXVC010000006">
    <property type="protein sequence ID" value="MDH6281623.1"/>
    <property type="molecule type" value="Genomic_DNA"/>
</dbReference>
<proteinExistence type="predicted"/>
<reference evidence="2 3" key="1">
    <citation type="submission" date="2023-04" db="EMBL/GenBank/DDBJ databases">
        <title>Forest soil microbial communities from Buena Vista Peninsula, Colon Province, Panama.</title>
        <authorList>
            <person name="Bouskill N."/>
        </authorList>
    </citation>
    <scope>NUCLEOTIDE SEQUENCE [LARGE SCALE GENOMIC DNA]</scope>
    <source>
        <strain evidence="2 3">CFH S0262</strain>
    </source>
</reference>
<organism evidence="2 3">
    <name type="scientific">Prescottella agglutinans</name>
    <dbReference type="NCBI Taxonomy" id="1644129"/>
    <lineage>
        <taxon>Bacteria</taxon>
        <taxon>Bacillati</taxon>
        <taxon>Actinomycetota</taxon>
        <taxon>Actinomycetes</taxon>
        <taxon>Mycobacteriales</taxon>
        <taxon>Nocardiaceae</taxon>
        <taxon>Prescottella</taxon>
    </lineage>
</organism>
<dbReference type="SUPFAM" id="SSF53448">
    <property type="entry name" value="Nucleotide-diphospho-sugar transferases"/>
    <property type="match status" value="1"/>
</dbReference>
<sequence length="293" mass="32273">MPPRLVSVIIPVRNAAELIDGQLEALARQDYSEEFETVVSDNGSTDGLAAHLADHPPTDRLTLRCVDSSGGRGMAYARNVGIAAAQGDFLAFCDGDDQVHADWLTELVRAADGFDAVGGAVDITTLNSPEVASWRALPERHERFGADEFLPYAIGCNFGAWRSSLEMIGGFDPTFTDGADDVATSWRLQLAGMTLGHAPDALVAYRFRDTYRGTWDQSSRYGRNSVLLHLAFRDYGHTRRSMRAFGMSVLGLVLFNPLVPRFVARAPRGLWVSETAFLVGRLRAAWKQRIFYV</sequence>
<dbReference type="Pfam" id="PF00535">
    <property type="entry name" value="Glycos_transf_2"/>
    <property type="match status" value="1"/>
</dbReference>
<dbReference type="PANTHER" id="PTHR43685:SF12">
    <property type="entry name" value="GLYCOSYL TRANSFERASE FAMILY 2"/>
    <property type="match status" value="1"/>
</dbReference>
<evidence type="ECO:0000313" key="3">
    <source>
        <dbReference type="Proteomes" id="UP001160334"/>
    </source>
</evidence>
<keyword evidence="3" id="KW-1185">Reference proteome</keyword>
<dbReference type="PANTHER" id="PTHR43685">
    <property type="entry name" value="GLYCOSYLTRANSFERASE"/>
    <property type="match status" value="1"/>
</dbReference>